<dbReference type="EMBL" id="CAJVQB010000086">
    <property type="protein sequence ID" value="CAG8465281.1"/>
    <property type="molecule type" value="Genomic_DNA"/>
</dbReference>
<keyword evidence="3" id="KW-1185">Reference proteome</keyword>
<proteinExistence type="predicted"/>
<name>A0ABM8VWP5_GIGMA</name>
<gene>
    <name evidence="2" type="ORF">GMARGA_LOCUS508</name>
</gene>
<feature type="coiled-coil region" evidence="1">
    <location>
        <begin position="452"/>
        <end position="500"/>
    </location>
</feature>
<protein>
    <submittedName>
        <fullName evidence="2">10490_t:CDS:1</fullName>
    </submittedName>
</protein>
<feature type="coiled-coil region" evidence="1">
    <location>
        <begin position="250"/>
        <end position="284"/>
    </location>
</feature>
<accession>A0ABM8VWP5</accession>
<dbReference type="Proteomes" id="UP000789901">
    <property type="component" value="Unassembled WGS sequence"/>
</dbReference>
<reference evidence="2 3" key="1">
    <citation type="submission" date="2021-06" db="EMBL/GenBank/DDBJ databases">
        <authorList>
            <person name="Kallberg Y."/>
            <person name="Tangrot J."/>
            <person name="Rosling A."/>
        </authorList>
    </citation>
    <scope>NUCLEOTIDE SEQUENCE [LARGE SCALE GENOMIC DNA]</scope>
    <source>
        <strain evidence="2 3">120-4 pot B 10/14</strain>
    </source>
</reference>
<evidence type="ECO:0000313" key="2">
    <source>
        <dbReference type="EMBL" id="CAG8465281.1"/>
    </source>
</evidence>
<organism evidence="2 3">
    <name type="scientific">Gigaspora margarita</name>
    <dbReference type="NCBI Taxonomy" id="4874"/>
    <lineage>
        <taxon>Eukaryota</taxon>
        <taxon>Fungi</taxon>
        <taxon>Fungi incertae sedis</taxon>
        <taxon>Mucoromycota</taxon>
        <taxon>Glomeromycotina</taxon>
        <taxon>Glomeromycetes</taxon>
        <taxon>Diversisporales</taxon>
        <taxon>Gigasporaceae</taxon>
        <taxon>Gigaspora</taxon>
    </lineage>
</organism>
<comment type="caution">
    <text evidence="2">The sequence shown here is derived from an EMBL/GenBank/DDBJ whole genome shotgun (WGS) entry which is preliminary data.</text>
</comment>
<evidence type="ECO:0000256" key="1">
    <source>
        <dbReference type="SAM" id="Coils"/>
    </source>
</evidence>
<keyword evidence="1" id="KW-0175">Coiled coil</keyword>
<sequence length="689" mass="79893">MSRKPESERGDKLCDFCLKEFYLKEKKEFLNSRNMVNKEIIIKLELATFCYEKYLKTGEENYLEKAKQGGITHLQDCSRILDHYMECDKKKNSVEVQLTEKETQKTSSLYEWQKGLTITEKDGKRIKVCSGCKDKGGEKCEDCKINPVVIIGTDIRDGIKRITKEEARQLKELCQGANPEFYGGDIPYNYQYDFEKTLPEFIRELDKIIDVNYFCIDGDYGNSVKKGNKQAFNLTQIQMYPPQLNISNEKEGLKREVLFWREYAKELEKKLANQNNLTPEERQQANYLRRLQQNTLNSAESSYKNKYGSLEEDKSNNDKGKGMGGGMIALMVVGVVALAGKLDYIERLTKNPSSFSKEEIKEQPSDTSFIKILKKNIQIPELIKQKDNSIQSLELKNEKLRDNQKKLYGYLDLQTEKQDKEHIQKELNDTLVILNKPTSEMGTQTELTIQDIEKMEKDIAKYQSDIQIEQNKVQQKETELASLEKEIQDLQEKVKKEELNDVEKELMGYVKQHIKGTGFFVMGGTEPTMIAKQQLHDEIDTLNQAKTELQIKYDMEVRTKEELLEDLNFYRKHSGVVCVYDDMLLETSPHLKLIKKIATNHDGVLSGMGILYSTLMIINRNDQNTTLDLRGLVNHYGNLPNRYEVSLREVKTGFKNLFVYRTERSGKLTLSFTNFKNEDYHGKTLRGHK</sequence>
<evidence type="ECO:0000313" key="3">
    <source>
        <dbReference type="Proteomes" id="UP000789901"/>
    </source>
</evidence>